<evidence type="ECO:0000313" key="1">
    <source>
        <dbReference type="EMBL" id="PJE59228.1"/>
    </source>
</evidence>
<dbReference type="EMBL" id="PFDY01000004">
    <property type="protein sequence ID" value="PJE59228.1"/>
    <property type="molecule type" value="Genomic_DNA"/>
</dbReference>
<comment type="caution">
    <text evidence="1">The sequence shown here is derived from an EMBL/GenBank/DDBJ whole genome shotgun (WGS) entry which is preliminary data.</text>
</comment>
<reference evidence="2" key="1">
    <citation type="submission" date="2017-09" db="EMBL/GenBank/DDBJ databases">
        <title>Depth-based differentiation of microbial function through sediment-hosted aquifers and enrichment of novel symbionts in the deep terrestrial subsurface.</title>
        <authorList>
            <person name="Probst A.J."/>
            <person name="Ladd B."/>
            <person name="Jarett J.K."/>
            <person name="Geller-Mcgrath D.E."/>
            <person name="Sieber C.M.K."/>
            <person name="Emerson J.B."/>
            <person name="Anantharaman K."/>
            <person name="Thomas B.C."/>
            <person name="Malmstrom R."/>
            <person name="Stieglmeier M."/>
            <person name="Klingl A."/>
            <person name="Woyke T."/>
            <person name="Ryan C.M."/>
            <person name="Banfield J.F."/>
        </authorList>
    </citation>
    <scope>NUCLEOTIDE SEQUENCE [LARGE SCALE GENOMIC DNA]</scope>
</reference>
<gene>
    <name evidence="1" type="ORF">COU83_00055</name>
</gene>
<proteinExistence type="predicted"/>
<dbReference type="AlphaFoldDB" id="A0A2M8KH34"/>
<dbReference type="Proteomes" id="UP000231347">
    <property type="component" value="Unassembled WGS sequence"/>
</dbReference>
<sequence>MLWGDQWICKCGWHNFVLRKKCRHCDGEKEKFSVGEEDWQTVIDNTIKEQSEDLEIIPDSEFIKV</sequence>
<evidence type="ECO:0000313" key="2">
    <source>
        <dbReference type="Proteomes" id="UP000231347"/>
    </source>
</evidence>
<evidence type="ECO:0008006" key="3">
    <source>
        <dbReference type="Google" id="ProtNLM"/>
    </source>
</evidence>
<organism evidence="1 2">
    <name type="scientific">Candidatus Portnoybacteria bacterium CG10_big_fil_rev_8_21_14_0_10_40_22</name>
    <dbReference type="NCBI Taxonomy" id="1974814"/>
    <lineage>
        <taxon>Bacteria</taxon>
        <taxon>Candidatus Portnoyibacteriota</taxon>
    </lineage>
</organism>
<name>A0A2M8KH34_9BACT</name>
<accession>A0A2M8KH34</accession>
<protein>
    <recommendedName>
        <fullName evidence="3">RanBP2-type domain-containing protein</fullName>
    </recommendedName>
</protein>